<keyword evidence="4 10" id="KW-0317">Glutathione biosynthesis</keyword>
<gene>
    <name evidence="10 12" type="primary">gshB</name>
    <name evidence="12" type="ORF">Fuma_03157</name>
</gene>
<proteinExistence type="inferred from homology"/>
<keyword evidence="9" id="KW-0464">Manganese</keyword>
<dbReference type="Gene3D" id="3.30.1490.20">
    <property type="entry name" value="ATP-grasp fold, A domain"/>
    <property type="match status" value="1"/>
</dbReference>
<dbReference type="InterPro" id="IPR016185">
    <property type="entry name" value="PreATP-grasp_dom_sf"/>
</dbReference>
<keyword evidence="8" id="KW-0460">Magnesium</keyword>
<name>A0A1P8WHJ7_9PLAN</name>
<evidence type="ECO:0000256" key="5">
    <source>
        <dbReference type="ARBA" id="ARBA00022723"/>
    </source>
</evidence>
<dbReference type="SUPFAM" id="SSF52440">
    <property type="entry name" value="PreATP-grasp domain"/>
    <property type="match status" value="1"/>
</dbReference>
<dbReference type="GO" id="GO:0005737">
    <property type="term" value="C:cytoplasm"/>
    <property type="evidence" value="ECO:0007669"/>
    <property type="project" value="TreeGrafter"/>
</dbReference>
<comment type="cofactor">
    <cofactor evidence="2">
        <name>Mg(2+)</name>
        <dbReference type="ChEBI" id="CHEBI:18420"/>
    </cofactor>
</comment>
<keyword evidence="6 10" id="KW-0547">Nucleotide-binding</keyword>
<dbReference type="GO" id="GO:0046872">
    <property type="term" value="F:metal ion binding"/>
    <property type="evidence" value="ECO:0007669"/>
    <property type="project" value="UniProtKB-KW"/>
</dbReference>
<dbReference type="PROSITE" id="PS50975">
    <property type="entry name" value="ATP_GRASP"/>
    <property type="match status" value="1"/>
</dbReference>
<comment type="catalytic activity">
    <reaction evidence="10">
        <text>gamma-L-glutamyl-L-cysteine + glycine + ATP = glutathione + ADP + phosphate + H(+)</text>
        <dbReference type="Rhea" id="RHEA:13557"/>
        <dbReference type="ChEBI" id="CHEBI:15378"/>
        <dbReference type="ChEBI" id="CHEBI:30616"/>
        <dbReference type="ChEBI" id="CHEBI:43474"/>
        <dbReference type="ChEBI" id="CHEBI:57305"/>
        <dbReference type="ChEBI" id="CHEBI:57925"/>
        <dbReference type="ChEBI" id="CHEBI:58173"/>
        <dbReference type="ChEBI" id="CHEBI:456216"/>
        <dbReference type="EC" id="6.3.2.3"/>
    </reaction>
</comment>
<dbReference type="KEGG" id="fmr:Fuma_03157"/>
<keyword evidence="3 10" id="KW-0436">Ligase</keyword>
<dbReference type="GO" id="GO:0005524">
    <property type="term" value="F:ATP binding"/>
    <property type="evidence" value="ECO:0007669"/>
    <property type="project" value="UniProtKB-UniRule"/>
</dbReference>
<dbReference type="STRING" id="1891926.Fuma_03157"/>
<evidence type="ECO:0000259" key="11">
    <source>
        <dbReference type="PROSITE" id="PS50975"/>
    </source>
</evidence>
<dbReference type="NCBIfam" id="NF009110">
    <property type="entry name" value="PRK12458.1"/>
    <property type="match status" value="1"/>
</dbReference>
<dbReference type="RefSeq" id="WP_077024991.1">
    <property type="nucleotide sequence ID" value="NZ_CP017641.1"/>
</dbReference>
<evidence type="ECO:0000313" key="12">
    <source>
        <dbReference type="EMBL" id="APZ93539.1"/>
    </source>
</evidence>
<organism evidence="12 13">
    <name type="scientific">Fuerstiella marisgermanici</name>
    <dbReference type="NCBI Taxonomy" id="1891926"/>
    <lineage>
        <taxon>Bacteria</taxon>
        <taxon>Pseudomonadati</taxon>
        <taxon>Planctomycetota</taxon>
        <taxon>Planctomycetia</taxon>
        <taxon>Planctomycetales</taxon>
        <taxon>Planctomycetaceae</taxon>
        <taxon>Fuerstiella</taxon>
    </lineage>
</organism>
<comment type="cofactor">
    <cofactor evidence="1">
        <name>Mn(2+)</name>
        <dbReference type="ChEBI" id="CHEBI:29035"/>
    </cofactor>
</comment>
<dbReference type="EC" id="6.3.2.3" evidence="10"/>
<evidence type="ECO:0000256" key="7">
    <source>
        <dbReference type="ARBA" id="ARBA00022840"/>
    </source>
</evidence>
<dbReference type="OrthoDB" id="9785415at2"/>
<comment type="similarity">
    <text evidence="10">Belongs to the prokaryotic GSH synthase family.</text>
</comment>
<evidence type="ECO:0000256" key="6">
    <source>
        <dbReference type="ARBA" id="ARBA00022741"/>
    </source>
</evidence>
<evidence type="ECO:0000256" key="8">
    <source>
        <dbReference type="ARBA" id="ARBA00022842"/>
    </source>
</evidence>
<dbReference type="Gene3D" id="3.40.50.20">
    <property type="match status" value="1"/>
</dbReference>
<dbReference type="Proteomes" id="UP000187735">
    <property type="component" value="Chromosome"/>
</dbReference>
<protein>
    <recommendedName>
        <fullName evidence="10">Glutathione synthetase</fullName>
        <ecNumber evidence="10">6.3.2.3</ecNumber>
    </recommendedName>
    <alternativeName>
        <fullName evidence="10">GSH synthetase</fullName>
        <shortName evidence="10">GSH-S</shortName>
        <shortName evidence="10">GSHase</shortName>
    </alternativeName>
    <alternativeName>
        <fullName evidence="10">Glutathione synthase</fullName>
    </alternativeName>
</protein>
<keyword evidence="7 10" id="KW-0067">ATP-binding</keyword>
<keyword evidence="5" id="KW-0479">Metal-binding</keyword>
<feature type="domain" description="ATP-grasp" evidence="11">
    <location>
        <begin position="136"/>
        <end position="327"/>
    </location>
</feature>
<dbReference type="PANTHER" id="PTHR21621">
    <property type="entry name" value="RIBOSOMAL PROTEIN S6 MODIFICATION PROTEIN"/>
    <property type="match status" value="1"/>
</dbReference>
<dbReference type="InterPro" id="IPR004218">
    <property type="entry name" value="GSHS_ATP-bd"/>
</dbReference>
<dbReference type="InterPro" id="IPR004215">
    <property type="entry name" value="GSHS_N"/>
</dbReference>
<dbReference type="Gene3D" id="3.30.470.20">
    <property type="entry name" value="ATP-grasp fold, B domain"/>
    <property type="match status" value="1"/>
</dbReference>
<dbReference type="Pfam" id="PF02955">
    <property type="entry name" value="GSH-S_ATP"/>
    <property type="match status" value="1"/>
</dbReference>
<accession>A0A1P8WHJ7</accession>
<evidence type="ECO:0000256" key="10">
    <source>
        <dbReference type="HAMAP-Rule" id="MF_00162"/>
    </source>
</evidence>
<evidence type="ECO:0000256" key="1">
    <source>
        <dbReference type="ARBA" id="ARBA00001936"/>
    </source>
</evidence>
<dbReference type="SUPFAM" id="SSF56059">
    <property type="entry name" value="Glutathione synthetase ATP-binding domain-like"/>
    <property type="match status" value="1"/>
</dbReference>
<keyword evidence="13" id="KW-1185">Reference proteome</keyword>
<dbReference type="EMBL" id="CP017641">
    <property type="protein sequence ID" value="APZ93539.1"/>
    <property type="molecule type" value="Genomic_DNA"/>
</dbReference>
<dbReference type="Pfam" id="PF02951">
    <property type="entry name" value="GSH-S_N"/>
    <property type="match status" value="1"/>
</dbReference>
<dbReference type="PANTHER" id="PTHR21621:SF4">
    <property type="entry name" value="GLUTATHIONE SYNTHETASE"/>
    <property type="match status" value="1"/>
</dbReference>
<evidence type="ECO:0000256" key="4">
    <source>
        <dbReference type="ARBA" id="ARBA00022684"/>
    </source>
</evidence>
<evidence type="ECO:0000256" key="3">
    <source>
        <dbReference type="ARBA" id="ARBA00022598"/>
    </source>
</evidence>
<evidence type="ECO:0000313" key="13">
    <source>
        <dbReference type="Proteomes" id="UP000187735"/>
    </source>
</evidence>
<dbReference type="HAMAP" id="MF_00162">
    <property type="entry name" value="GSH_S"/>
    <property type="match status" value="1"/>
</dbReference>
<dbReference type="AlphaFoldDB" id="A0A1P8WHJ7"/>
<sequence>MKIGFVVNDVMTEQAVFTTTRLAMTAVNMGHKCYVLGVGDFVYAPDGSIHARARSVSGASYDSLKDYLEELQGPETETETITVDDLDVLLLRNDPSDDAAERAWAQTSGILFGQLAAARGTIVLNDPENLANAINKTYFQHFPEQVRPKTCISRDIGEIKAFIEQQHDKVVIKPLQGSGGQSVFLIDEDEQANLNQMIEAVTRDGYCIAQEYLPGAKDGDVRLFVMNGRALQHEGKYAAFRRVNKTGDARSNMHSGGESVEAEVTDEMLQLVEMVRPKLIRDGMFLVGLDIVDDKLMEINVFSPGGLGSSQKHTGVDFTEAIIRDLERKVKYKQYYGAGIRNAELATL</sequence>
<dbReference type="UniPathway" id="UPA00142">
    <property type="reaction ID" value="UER00210"/>
</dbReference>
<dbReference type="InterPro" id="IPR011761">
    <property type="entry name" value="ATP-grasp"/>
</dbReference>
<comment type="pathway">
    <text evidence="10">Sulfur metabolism; glutathione biosynthesis; glutathione from L-cysteine and L-glutamate: step 2/2.</text>
</comment>
<reference evidence="12 13" key="1">
    <citation type="journal article" date="2016" name="Front. Microbiol.">
        <title>Fuerstia marisgermanicae gen. nov., sp. nov., an Unusual Member of the Phylum Planctomycetes from the German Wadden Sea.</title>
        <authorList>
            <person name="Kohn T."/>
            <person name="Heuer A."/>
            <person name="Jogler M."/>
            <person name="Vollmers J."/>
            <person name="Boedeker C."/>
            <person name="Bunk B."/>
            <person name="Rast P."/>
            <person name="Borchert D."/>
            <person name="Glockner I."/>
            <person name="Freese H.M."/>
            <person name="Klenk H.P."/>
            <person name="Overmann J."/>
            <person name="Kaster A.K."/>
            <person name="Rohde M."/>
            <person name="Wiegand S."/>
            <person name="Jogler C."/>
        </authorList>
    </citation>
    <scope>NUCLEOTIDE SEQUENCE [LARGE SCALE GENOMIC DNA]</scope>
    <source>
        <strain evidence="12 13">NH11</strain>
    </source>
</reference>
<dbReference type="InterPro" id="IPR006284">
    <property type="entry name" value="Glut_synth_pro"/>
</dbReference>
<evidence type="ECO:0000256" key="9">
    <source>
        <dbReference type="ARBA" id="ARBA00023211"/>
    </source>
</evidence>
<dbReference type="GO" id="GO:0004363">
    <property type="term" value="F:glutathione synthase activity"/>
    <property type="evidence" value="ECO:0007669"/>
    <property type="project" value="UniProtKB-UniRule"/>
</dbReference>
<evidence type="ECO:0000256" key="2">
    <source>
        <dbReference type="ARBA" id="ARBA00001946"/>
    </source>
</evidence>
<dbReference type="InterPro" id="IPR013815">
    <property type="entry name" value="ATP_grasp_subdomain_1"/>
</dbReference>